<comment type="similarity">
    <text evidence="1">Belongs to the membrane fusion protein (MFP) (TC 8.A.1) family.</text>
</comment>
<dbReference type="NCBIfam" id="TIGR01730">
    <property type="entry name" value="RND_mfp"/>
    <property type="match status" value="1"/>
</dbReference>
<reference evidence="5 6" key="1">
    <citation type="submission" date="2021-12" db="EMBL/GenBank/DDBJ databases">
        <title>Genome seq of p7.</title>
        <authorList>
            <person name="Seo T."/>
        </authorList>
    </citation>
    <scope>NUCLEOTIDE SEQUENCE [LARGE SCALE GENOMIC DNA]</scope>
    <source>
        <strain evidence="5 6">P7</strain>
    </source>
</reference>
<evidence type="ECO:0000313" key="5">
    <source>
        <dbReference type="EMBL" id="MCE4539855.1"/>
    </source>
</evidence>
<protein>
    <submittedName>
        <fullName evidence="5">Efflux RND transporter periplasmic adaptor subunit</fullName>
    </submittedName>
</protein>
<dbReference type="PROSITE" id="PS51257">
    <property type="entry name" value="PROKAR_LIPOPROTEIN"/>
    <property type="match status" value="1"/>
</dbReference>
<dbReference type="PANTHER" id="PTHR30469">
    <property type="entry name" value="MULTIDRUG RESISTANCE PROTEIN MDTA"/>
    <property type="match status" value="1"/>
</dbReference>
<keyword evidence="2" id="KW-0175">Coiled coil</keyword>
<keyword evidence="3" id="KW-0732">Signal</keyword>
<organism evidence="5 6">
    <name type="scientific">Pelomonas caseinilytica</name>
    <dbReference type="NCBI Taxonomy" id="2906763"/>
    <lineage>
        <taxon>Bacteria</taxon>
        <taxon>Pseudomonadati</taxon>
        <taxon>Pseudomonadota</taxon>
        <taxon>Betaproteobacteria</taxon>
        <taxon>Burkholderiales</taxon>
        <taxon>Sphaerotilaceae</taxon>
        <taxon>Roseateles</taxon>
    </lineage>
</organism>
<dbReference type="Gene3D" id="2.40.420.20">
    <property type="match status" value="1"/>
</dbReference>
<feature type="signal peptide" evidence="3">
    <location>
        <begin position="1"/>
        <end position="22"/>
    </location>
</feature>
<accession>A0ABS8XJE6</accession>
<feature type="domain" description="CzcB-like barrel-sandwich hybrid" evidence="4">
    <location>
        <begin position="76"/>
        <end position="215"/>
    </location>
</feature>
<gene>
    <name evidence="5" type="ORF">LXT12_21630</name>
</gene>
<dbReference type="Proteomes" id="UP001201463">
    <property type="component" value="Unassembled WGS sequence"/>
</dbReference>
<name>A0ABS8XJE6_9BURK</name>
<dbReference type="Gene3D" id="2.40.50.100">
    <property type="match status" value="1"/>
</dbReference>
<sequence>MTHRHFPLTRTARGLMTVSALAALLVVTGCKKPEGADEAKTPPPLQLSVEDRLIMGESEHSSGPLITGAVQPERRADLRAEVSAVVQQVFKENGELVRKGDLLVRLDATAIRDSLTSAEEAARAANEAFQQSDRQWQRQKTLQAQGMISQQALEDAQNRRTAALSEKVAAEARLVSARQQVTRTEVRAPFDGVVSERQVSPGDTAQVGKALLKVIDPSSMRFEGYVSADRRAELKIGQAVDLRINGAASSQIEGRIRRIDVAADPVTRQVALLVDFVDPKQAAVSGLYGEGHVRTTTVAALMLGESDMQRDGDRAFAWIVQGGKLHRQPITLGDRDNRTGEFVVKSGLSVGSVVIRNPSRTLVEGTVVQQGAVKPAPAASAAPVAAKASAGG</sequence>
<evidence type="ECO:0000256" key="3">
    <source>
        <dbReference type="SAM" id="SignalP"/>
    </source>
</evidence>
<dbReference type="PANTHER" id="PTHR30469:SF15">
    <property type="entry name" value="HLYD FAMILY OF SECRETION PROTEINS"/>
    <property type="match status" value="1"/>
</dbReference>
<feature type="coiled-coil region" evidence="2">
    <location>
        <begin position="115"/>
        <end position="173"/>
    </location>
</feature>
<proteinExistence type="inferred from homology"/>
<dbReference type="Gene3D" id="1.10.287.470">
    <property type="entry name" value="Helix hairpin bin"/>
    <property type="match status" value="1"/>
</dbReference>
<dbReference type="InterPro" id="IPR006143">
    <property type="entry name" value="RND_pump_MFP"/>
</dbReference>
<evidence type="ECO:0000259" key="4">
    <source>
        <dbReference type="Pfam" id="PF25973"/>
    </source>
</evidence>
<keyword evidence="6" id="KW-1185">Reference proteome</keyword>
<dbReference type="Pfam" id="PF25973">
    <property type="entry name" value="BSH_CzcB"/>
    <property type="match status" value="1"/>
</dbReference>
<comment type="caution">
    <text evidence="5">The sequence shown here is derived from an EMBL/GenBank/DDBJ whole genome shotgun (WGS) entry which is preliminary data.</text>
</comment>
<dbReference type="InterPro" id="IPR058647">
    <property type="entry name" value="BSH_CzcB-like"/>
</dbReference>
<dbReference type="SUPFAM" id="SSF111369">
    <property type="entry name" value="HlyD-like secretion proteins"/>
    <property type="match status" value="1"/>
</dbReference>
<evidence type="ECO:0000313" key="6">
    <source>
        <dbReference type="Proteomes" id="UP001201463"/>
    </source>
</evidence>
<dbReference type="RefSeq" id="WP_233394374.1">
    <property type="nucleotide sequence ID" value="NZ_JAJTWT010000011.1"/>
</dbReference>
<dbReference type="Gene3D" id="2.40.30.170">
    <property type="match status" value="1"/>
</dbReference>
<evidence type="ECO:0000256" key="2">
    <source>
        <dbReference type="SAM" id="Coils"/>
    </source>
</evidence>
<evidence type="ECO:0000256" key="1">
    <source>
        <dbReference type="ARBA" id="ARBA00009477"/>
    </source>
</evidence>
<dbReference type="EMBL" id="JAJTWT010000011">
    <property type="protein sequence ID" value="MCE4539855.1"/>
    <property type="molecule type" value="Genomic_DNA"/>
</dbReference>
<feature type="chain" id="PRO_5045921291" evidence="3">
    <location>
        <begin position="23"/>
        <end position="392"/>
    </location>
</feature>